<reference evidence="3 4" key="1">
    <citation type="submission" date="2023-07" db="EMBL/GenBank/DDBJ databases">
        <title>Genomic Encyclopedia of Type Strains, Phase IV (KMG-IV): sequencing the most valuable type-strain genomes for metagenomic binning, comparative biology and taxonomic classification.</title>
        <authorList>
            <person name="Goeker M."/>
        </authorList>
    </citation>
    <scope>NUCLEOTIDE SEQUENCE [LARGE SCALE GENOMIC DNA]</scope>
    <source>
        <strain evidence="3 4">DSM 15448</strain>
    </source>
</reference>
<keyword evidence="2" id="KW-0732">Signal</keyword>
<feature type="signal peptide" evidence="2">
    <location>
        <begin position="1"/>
        <end position="18"/>
    </location>
</feature>
<keyword evidence="4" id="KW-1185">Reference proteome</keyword>
<dbReference type="Proteomes" id="UP001236723">
    <property type="component" value="Unassembled WGS sequence"/>
</dbReference>
<proteinExistence type="predicted"/>
<dbReference type="PROSITE" id="PS51257">
    <property type="entry name" value="PROKAR_LIPOPROTEIN"/>
    <property type="match status" value="1"/>
</dbReference>
<dbReference type="Pfam" id="PF10368">
    <property type="entry name" value="YkyA"/>
    <property type="match status" value="1"/>
</dbReference>
<accession>A0ABU0DQ12</accession>
<evidence type="ECO:0000256" key="2">
    <source>
        <dbReference type="SAM" id="SignalP"/>
    </source>
</evidence>
<organism evidence="3 4">
    <name type="scientific">Alkalibacillus filiformis</name>
    <dbReference type="NCBI Taxonomy" id="200990"/>
    <lineage>
        <taxon>Bacteria</taxon>
        <taxon>Bacillati</taxon>
        <taxon>Bacillota</taxon>
        <taxon>Bacilli</taxon>
        <taxon>Bacillales</taxon>
        <taxon>Bacillaceae</taxon>
        <taxon>Alkalibacillus</taxon>
    </lineage>
</organism>
<evidence type="ECO:0000313" key="3">
    <source>
        <dbReference type="EMBL" id="MDQ0350450.1"/>
    </source>
</evidence>
<gene>
    <name evidence="3" type="ORF">J2R98_000253</name>
</gene>
<comment type="caution">
    <text evidence="3">The sequence shown here is derived from an EMBL/GenBank/DDBJ whole genome shotgun (WGS) entry which is preliminary data.</text>
</comment>
<feature type="chain" id="PRO_5046156580" evidence="2">
    <location>
        <begin position="19"/>
        <end position="218"/>
    </location>
</feature>
<evidence type="ECO:0000256" key="1">
    <source>
        <dbReference type="SAM" id="Coils"/>
    </source>
</evidence>
<dbReference type="InterPro" id="IPR019454">
    <property type="entry name" value="Lipoprot_YkyA-like"/>
</dbReference>
<dbReference type="Gene3D" id="1.20.120.570">
    <property type="entry name" value="YkyA-like"/>
    <property type="match status" value="1"/>
</dbReference>
<dbReference type="InterPro" id="IPR036785">
    <property type="entry name" value="YkyA-like_sf"/>
</dbReference>
<protein>
    <submittedName>
        <fullName evidence="3">Prefoldin subunit 5</fullName>
    </submittedName>
</protein>
<dbReference type="EMBL" id="JAUSUP010000001">
    <property type="protein sequence ID" value="MDQ0350450.1"/>
    <property type="molecule type" value="Genomic_DNA"/>
</dbReference>
<feature type="coiled-coil region" evidence="1">
    <location>
        <begin position="84"/>
        <end position="121"/>
    </location>
</feature>
<keyword evidence="1" id="KW-0175">Coiled coil</keyword>
<name>A0ABU0DQ12_9BACI</name>
<sequence length="218" mass="25550">MKKILLTAVLALSLVFLAACNGGNQAAENIYDHLETSVELEEEFHEAQSELVEIEQQEYELYNEMIEVNMDELDEIEGTVNEALDLLDERRQLMEQEMDSIDAAKVEFDQVEQYVEDLDEEAQPAANDMIEKMDERYEAFVSLYDAYMQSLDYDEELYEMLLDEELESETLDEQVDLVNNSYDEITEAQETFNQRTSEFNDLKRDFYEAVELEVEFVE</sequence>
<evidence type="ECO:0000313" key="4">
    <source>
        <dbReference type="Proteomes" id="UP001236723"/>
    </source>
</evidence>
<dbReference type="RefSeq" id="WP_307065314.1">
    <property type="nucleotide sequence ID" value="NZ_JAUSUP010000001.1"/>
</dbReference>
<dbReference type="SUPFAM" id="SSF140423">
    <property type="entry name" value="MW0975(SA0943)-like"/>
    <property type="match status" value="1"/>
</dbReference>